<proteinExistence type="predicted"/>
<keyword evidence="3" id="KW-1185">Reference proteome</keyword>
<name>A0A7D8Z0C7_VANHU</name>
<feature type="region of interest" description="Disordered" evidence="1">
    <location>
        <begin position="67"/>
        <end position="154"/>
    </location>
</feature>
<dbReference type="Proteomes" id="UP000473826">
    <property type="component" value="Unassembled WGS sequence"/>
</dbReference>
<feature type="compositionally biased region" description="Basic residues" evidence="1">
    <location>
        <begin position="112"/>
        <end position="121"/>
    </location>
</feature>
<dbReference type="EMBL" id="QKWK01000005">
    <property type="protein sequence ID" value="TXT10876.1"/>
    <property type="molecule type" value="Genomic_DNA"/>
</dbReference>
<evidence type="ECO:0000256" key="1">
    <source>
        <dbReference type="SAM" id="MobiDB-lite"/>
    </source>
</evidence>
<reference evidence="2 3" key="1">
    <citation type="journal article" date="2019" name="PLoS Genet.">
        <title>Convergent evolution of linked mating-type loci in basidiomycete fungi.</title>
        <authorList>
            <person name="Sun S."/>
            <person name="Coelho M.A."/>
            <person name="Heitman J."/>
            <person name="Nowrousian M."/>
        </authorList>
    </citation>
    <scope>NUCLEOTIDE SEQUENCE [LARGE SCALE GENOMIC DNA]</scope>
    <source>
        <strain evidence="2 3">CBS 4282</strain>
    </source>
</reference>
<protein>
    <submittedName>
        <fullName evidence="2">Uncharacterized protein</fullName>
    </submittedName>
</protein>
<dbReference type="OrthoDB" id="62853at2759"/>
<accession>A0A7D8Z0C7</accession>
<sequence length="154" mass="17739">MDSWDELFKTIEEAADITVEDILYSKIDKVMKMIAALDSVARNEELKITERADKLYNDVSGRRCDALLPSLTRRSGQRSRSRPSLGPSPRPTARPRRRLLMRTRPLLLPPSRRLKPLRPHPRLPTTSPRLRPRYRTVRESRPARGAGHVCANKH</sequence>
<evidence type="ECO:0000313" key="2">
    <source>
        <dbReference type="EMBL" id="TXT10876.1"/>
    </source>
</evidence>
<organism evidence="2 3">
    <name type="scientific">Vanrija humicola</name>
    <name type="common">Yeast</name>
    <name type="synonym">Cryptococcus humicola</name>
    <dbReference type="NCBI Taxonomy" id="5417"/>
    <lineage>
        <taxon>Eukaryota</taxon>
        <taxon>Fungi</taxon>
        <taxon>Dikarya</taxon>
        <taxon>Basidiomycota</taxon>
        <taxon>Agaricomycotina</taxon>
        <taxon>Tremellomycetes</taxon>
        <taxon>Trichosporonales</taxon>
        <taxon>Trichosporonaceae</taxon>
        <taxon>Vanrija</taxon>
    </lineage>
</organism>
<dbReference type="AlphaFoldDB" id="A0A7D8Z0C7"/>
<feature type="compositionally biased region" description="Low complexity" evidence="1">
    <location>
        <begin position="102"/>
        <end position="111"/>
    </location>
</feature>
<gene>
    <name evidence="2" type="ORF">VHUM_02381</name>
</gene>
<comment type="caution">
    <text evidence="2">The sequence shown here is derived from an EMBL/GenBank/DDBJ whole genome shotgun (WGS) entry which is preliminary data.</text>
</comment>
<evidence type="ECO:0000313" key="3">
    <source>
        <dbReference type="Proteomes" id="UP000473826"/>
    </source>
</evidence>